<dbReference type="PANTHER" id="PTHR30231">
    <property type="entry name" value="DNA POLYMERASE III SUBUNIT EPSILON"/>
    <property type="match status" value="1"/>
</dbReference>
<dbReference type="SUPFAM" id="SSF53098">
    <property type="entry name" value="Ribonuclease H-like"/>
    <property type="match status" value="1"/>
</dbReference>
<proteinExistence type="predicted"/>
<name>A0ABQ2Y8S1_9ACTN</name>
<evidence type="ECO:0000313" key="5">
    <source>
        <dbReference type="EMBL" id="GGX75789.1"/>
    </source>
</evidence>
<comment type="caution">
    <text evidence="5">The sequence shown here is derived from an EMBL/GenBank/DDBJ whole genome shotgun (WGS) entry which is preliminary data.</text>
</comment>
<dbReference type="Pfam" id="PF00929">
    <property type="entry name" value="RNase_T"/>
    <property type="match status" value="1"/>
</dbReference>
<protein>
    <recommendedName>
        <fullName evidence="4">Exonuclease domain-containing protein</fullName>
    </recommendedName>
</protein>
<evidence type="ECO:0000256" key="2">
    <source>
        <dbReference type="ARBA" id="ARBA00022801"/>
    </source>
</evidence>
<keyword evidence="1" id="KW-0540">Nuclease</keyword>
<feature type="domain" description="Exonuclease" evidence="4">
    <location>
        <begin position="20"/>
        <end position="187"/>
    </location>
</feature>
<evidence type="ECO:0000256" key="3">
    <source>
        <dbReference type="ARBA" id="ARBA00022839"/>
    </source>
</evidence>
<accession>A0ABQ2Y8S1</accession>
<dbReference type="Proteomes" id="UP000659223">
    <property type="component" value="Unassembled WGS sequence"/>
</dbReference>
<dbReference type="Gene3D" id="3.30.420.10">
    <property type="entry name" value="Ribonuclease H-like superfamily/Ribonuclease H"/>
    <property type="match status" value="1"/>
</dbReference>
<dbReference type="CDD" id="cd06127">
    <property type="entry name" value="DEDDh"/>
    <property type="match status" value="1"/>
</dbReference>
<organism evidence="5 6">
    <name type="scientific">Streptomyces hiroshimensis</name>
    <dbReference type="NCBI Taxonomy" id="66424"/>
    <lineage>
        <taxon>Bacteria</taxon>
        <taxon>Bacillati</taxon>
        <taxon>Actinomycetota</taxon>
        <taxon>Actinomycetes</taxon>
        <taxon>Kitasatosporales</taxon>
        <taxon>Streptomycetaceae</taxon>
        <taxon>Streptomyces</taxon>
    </lineage>
</organism>
<dbReference type="PANTHER" id="PTHR30231:SF4">
    <property type="entry name" value="PROTEIN NEN2"/>
    <property type="match status" value="1"/>
</dbReference>
<evidence type="ECO:0000313" key="6">
    <source>
        <dbReference type="Proteomes" id="UP000659223"/>
    </source>
</evidence>
<sequence length="425" mass="46380">MFRLGYVTRSSQGVDARHLEYAIVDAETTGFDPAADRVVEVAVVRVTGDGRVLGEASTLVDPGVGIPADASGVHGIVDEDVRDAPAFSDLAPELVQLLDGAVVVTHNLWFDGAFLAAEFARAGVRVPVLPALCTQITAYGQLMDTRRKLGSLHLLMFRKRVRHAHTALGDARATAAVLEQLVRHAPCDLRYVGDIPVGKLLVQAPETFRARIGIGAPLGVTAAPGSDGDPRWHQHWQPQETPAELCPEWLEVQDIVGIETVTPPALDRAAREEVLSQRARRTTGFGLLSDHAPERHDSIIDRVVSKYRGFTGLAPERKSELRALFVARLADNGADLTEAYEHVLPEASRRWACPRDVKMHRVGMECDTLEWPDKDLKGYLQDRLRGRDFEADDPLPIALKAALTALAERQSGKRGAKGKDAGRGH</sequence>
<keyword evidence="2" id="KW-0378">Hydrolase</keyword>
<dbReference type="InterPro" id="IPR036397">
    <property type="entry name" value="RNaseH_sf"/>
</dbReference>
<evidence type="ECO:0000256" key="1">
    <source>
        <dbReference type="ARBA" id="ARBA00022722"/>
    </source>
</evidence>
<dbReference type="EMBL" id="BMUT01000003">
    <property type="protein sequence ID" value="GGX75789.1"/>
    <property type="molecule type" value="Genomic_DNA"/>
</dbReference>
<dbReference type="InterPro" id="IPR013520">
    <property type="entry name" value="Ribonucl_H"/>
</dbReference>
<reference evidence="6" key="1">
    <citation type="journal article" date="2019" name="Int. J. Syst. Evol. Microbiol.">
        <title>The Global Catalogue of Microorganisms (GCM) 10K type strain sequencing project: providing services to taxonomists for standard genome sequencing and annotation.</title>
        <authorList>
            <consortium name="The Broad Institute Genomics Platform"/>
            <consortium name="The Broad Institute Genome Sequencing Center for Infectious Disease"/>
            <person name="Wu L."/>
            <person name="Ma J."/>
        </authorList>
    </citation>
    <scope>NUCLEOTIDE SEQUENCE [LARGE SCALE GENOMIC DNA]</scope>
    <source>
        <strain evidence="6">JCM 4586</strain>
    </source>
</reference>
<dbReference type="SMART" id="SM00479">
    <property type="entry name" value="EXOIII"/>
    <property type="match status" value="1"/>
</dbReference>
<gene>
    <name evidence="5" type="ORF">GCM10010324_21620</name>
</gene>
<dbReference type="InterPro" id="IPR012337">
    <property type="entry name" value="RNaseH-like_sf"/>
</dbReference>
<keyword evidence="3" id="KW-0269">Exonuclease</keyword>
<keyword evidence="6" id="KW-1185">Reference proteome</keyword>
<evidence type="ECO:0000259" key="4">
    <source>
        <dbReference type="SMART" id="SM00479"/>
    </source>
</evidence>